<feature type="transmembrane region" description="Helical" evidence="7">
    <location>
        <begin position="319"/>
        <end position="342"/>
    </location>
</feature>
<accession>A0A176WJ83</accession>
<name>A0A176WJ83_MARPO</name>
<evidence type="ECO:0000256" key="7">
    <source>
        <dbReference type="SAM" id="Phobius"/>
    </source>
</evidence>
<feature type="transmembrane region" description="Helical" evidence="7">
    <location>
        <begin position="406"/>
        <end position="426"/>
    </location>
</feature>
<organism evidence="9 10">
    <name type="scientific">Marchantia polymorpha subsp. ruderalis</name>
    <dbReference type="NCBI Taxonomy" id="1480154"/>
    <lineage>
        <taxon>Eukaryota</taxon>
        <taxon>Viridiplantae</taxon>
        <taxon>Streptophyta</taxon>
        <taxon>Embryophyta</taxon>
        <taxon>Marchantiophyta</taxon>
        <taxon>Marchantiopsida</taxon>
        <taxon>Marchantiidae</taxon>
        <taxon>Marchantiales</taxon>
        <taxon>Marchantiaceae</taxon>
        <taxon>Marchantia</taxon>
    </lineage>
</organism>
<dbReference type="InterPro" id="IPR000620">
    <property type="entry name" value="EamA_dom"/>
</dbReference>
<dbReference type="EMBL" id="LVLJ01000678">
    <property type="protein sequence ID" value="OAE33197.1"/>
    <property type="molecule type" value="Genomic_DNA"/>
</dbReference>
<feature type="transmembrane region" description="Helical" evidence="7">
    <location>
        <begin position="51"/>
        <end position="70"/>
    </location>
</feature>
<dbReference type="Gene3D" id="1.10.3730.20">
    <property type="match status" value="1"/>
</dbReference>
<sequence>MEEERSAASTPSSISWRWVWGVIYIILVALIWIVASFVVQSVVDSGVSPFLITYICNSLFVVYIPIVEGSEKLKSFMRRKGWSKTLNEKARELCEKIPEAPQFVTNLPERQNLLENGREEGAAVPRTSEEEVSTPRNNIEDEHGSVEEGRSLEQEEDALLPIKTGTAVAVLEDGDLQQQRLQEADYQPWSRKRTALVGLTICPFWFLAQLTFNLSLKYTTVTSNTILSTASSLFTLLVSVKFLGEKFTWVKLVSVLLCMSGSIFVAVGDSWNGKAEYASNAVLGDVICLSSAMFYATYTALIRVKIPDEDDGNGKCSTALVLGYIGLFNGLIFGPIALFLHFSGIEPFHRLTLTQFGLIIGKGLIDNVLSDYLWARAVLLTTPTAATAGLTIQVPIAAVVDSVRGIVPSPLNVLGAIAVLIGFFGINQSAVSHEDMKDVKKVVHTDESNLTTVSPEIFRNIGTFAPASHWRLPKRLSCRKGSFGRIGRPACALA</sequence>
<evidence type="ECO:0000256" key="5">
    <source>
        <dbReference type="ARBA" id="ARBA00023136"/>
    </source>
</evidence>
<dbReference type="InterPro" id="IPR037185">
    <property type="entry name" value="EmrE-like"/>
</dbReference>
<dbReference type="GO" id="GO:0016020">
    <property type="term" value="C:membrane"/>
    <property type="evidence" value="ECO:0007669"/>
    <property type="project" value="UniProtKB-SubCell"/>
</dbReference>
<keyword evidence="4 7" id="KW-1133">Transmembrane helix</keyword>
<feature type="transmembrane region" description="Helical" evidence="7">
    <location>
        <begin position="18"/>
        <end position="39"/>
    </location>
</feature>
<proteinExistence type="inferred from homology"/>
<comment type="subcellular location">
    <subcellularLocation>
        <location evidence="1">Membrane</location>
        <topology evidence="1">Multi-pass membrane protein</topology>
    </subcellularLocation>
</comment>
<evidence type="ECO:0000256" key="2">
    <source>
        <dbReference type="ARBA" id="ARBA00007635"/>
    </source>
</evidence>
<evidence type="ECO:0000256" key="6">
    <source>
        <dbReference type="SAM" id="MobiDB-lite"/>
    </source>
</evidence>
<protein>
    <recommendedName>
        <fullName evidence="8">EamA domain-containing protein</fullName>
    </recommendedName>
</protein>
<feature type="transmembrane region" description="Helical" evidence="7">
    <location>
        <begin position="194"/>
        <end position="212"/>
    </location>
</feature>
<dbReference type="Pfam" id="PF00892">
    <property type="entry name" value="EamA"/>
    <property type="match status" value="1"/>
</dbReference>
<feature type="compositionally biased region" description="Basic and acidic residues" evidence="6">
    <location>
        <begin position="138"/>
        <end position="153"/>
    </location>
</feature>
<evidence type="ECO:0000313" key="10">
    <source>
        <dbReference type="Proteomes" id="UP000077202"/>
    </source>
</evidence>
<feature type="transmembrane region" description="Helical" evidence="7">
    <location>
        <begin position="277"/>
        <end position="298"/>
    </location>
</feature>
<dbReference type="AlphaFoldDB" id="A0A176WJ83"/>
<comment type="caution">
    <text evidence="9">The sequence shown here is derived from an EMBL/GenBank/DDBJ whole genome shotgun (WGS) entry which is preliminary data.</text>
</comment>
<gene>
    <name evidence="9" type="ORF">AXG93_3105s1040</name>
</gene>
<feature type="domain" description="EamA" evidence="8">
    <location>
        <begin position="194"/>
        <end position="265"/>
    </location>
</feature>
<dbReference type="PANTHER" id="PTHR23051:SF0">
    <property type="entry name" value="SOLUTE CARRIER FAMILY 35 MEMBER F5"/>
    <property type="match status" value="1"/>
</dbReference>
<keyword evidence="10" id="KW-1185">Reference proteome</keyword>
<evidence type="ECO:0000256" key="3">
    <source>
        <dbReference type="ARBA" id="ARBA00022692"/>
    </source>
</evidence>
<evidence type="ECO:0000256" key="4">
    <source>
        <dbReference type="ARBA" id="ARBA00022989"/>
    </source>
</evidence>
<dbReference type="SUPFAM" id="SSF103481">
    <property type="entry name" value="Multidrug resistance efflux transporter EmrE"/>
    <property type="match status" value="1"/>
</dbReference>
<keyword evidence="3 7" id="KW-0812">Transmembrane</keyword>
<feature type="region of interest" description="Disordered" evidence="6">
    <location>
        <begin position="116"/>
        <end position="153"/>
    </location>
</feature>
<keyword evidence="5 7" id="KW-0472">Membrane</keyword>
<evidence type="ECO:0000256" key="1">
    <source>
        <dbReference type="ARBA" id="ARBA00004141"/>
    </source>
</evidence>
<evidence type="ECO:0000259" key="8">
    <source>
        <dbReference type="Pfam" id="PF00892"/>
    </source>
</evidence>
<feature type="transmembrane region" description="Helical" evidence="7">
    <location>
        <begin position="252"/>
        <end position="271"/>
    </location>
</feature>
<feature type="transmembrane region" description="Helical" evidence="7">
    <location>
        <begin position="218"/>
        <end position="240"/>
    </location>
</feature>
<comment type="similarity">
    <text evidence="2">Belongs to the drug/metabolite transporter (DMT) superfamily. Plant drug/metabolite exporter (P-DME) (TC 2.A.7.4) family.</text>
</comment>
<dbReference type="PANTHER" id="PTHR23051">
    <property type="entry name" value="SOLUTE CARRIER FAMILY 35, MEMBER F5"/>
    <property type="match status" value="1"/>
</dbReference>
<reference evidence="9" key="1">
    <citation type="submission" date="2016-03" db="EMBL/GenBank/DDBJ databases">
        <title>Mechanisms controlling the formation of the plant cell surface in tip-growing cells are functionally conserved among land plants.</title>
        <authorList>
            <person name="Honkanen S."/>
            <person name="Jones V.A."/>
            <person name="Morieri G."/>
            <person name="Champion C."/>
            <person name="Hetherington A.J."/>
            <person name="Kelly S."/>
            <person name="Saint-Marcoux D."/>
            <person name="Proust H."/>
            <person name="Prescott H."/>
            <person name="Dolan L."/>
        </authorList>
    </citation>
    <scope>NUCLEOTIDE SEQUENCE [LARGE SCALE GENOMIC DNA]</scope>
    <source>
        <tissue evidence="9">Whole gametophyte</tissue>
    </source>
</reference>
<evidence type="ECO:0000313" key="9">
    <source>
        <dbReference type="EMBL" id="OAE33197.1"/>
    </source>
</evidence>
<dbReference type="Proteomes" id="UP000077202">
    <property type="component" value="Unassembled WGS sequence"/>
</dbReference>